<feature type="signal peptide" evidence="4">
    <location>
        <begin position="1"/>
        <end position="25"/>
    </location>
</feature>
<dbReference type="Proteomes" id="UP001253458">
    <property type="component" value="Unassembled WGS sequence"/>
</dbReference>
<dbReference type="GO" id="GO:0050821">
    <property type="term" value="P:protein stabilization"/>
    <property type="evidence" value="ECO:0007669"/>
    <property type="project" value="TreeGrafter"/>
</dbReference>
<dbReference type="EMBL" id="JAVDTL010000007">
    <property type="protein sequence ID" value="MDR6768892.1"/>
    <property type="molecule type" value="Genomic_DNA"/>
</dbReference>
<dbReference type="AlphaFoldDB" id="A0AAJ2BUS0"/>
<dbReference type="RefSeq" id="WP_209820379.1">
    <property type="nucleotide sequence ID" value="NZ_JAVDTL010000007.1"/>
</dbReference>
<dbReference type="Proteomes" id="UP001249076">
    <property type="component" value="Unassembled WGS sequence"/>
</dbReference>
<dbReference type="Pfam" id="PF03938">
    <property type="entry name" value="OmpH"/>
    <property type="match status" value="1"/>
</dbReference>
<evidence type="ECO:0000313" key="8">
    <source>
        <dbReference type="Proteomes" id="UP001253458"/>
    </source>
</evidence>
<dbReference type="SMART" id="SM00935">
    <property type="entry name" value="OmpH"/>
    <property type="match status" value="1"/>
</dbReference>
<evidence type="ECO:0000256" key="1">
    <source>
        <dbReference type="ARBA" id="ARBA00022729"/>
    </source>
</evidence>
<feature type="region of interest" description="Disordered" evidence="3">
    <location>
        <begin position="78"/>
        <end position="101"/>
    </location>
</feature>
<dbReference type="PANTHER" id="PTHR35089">
    <property type="entry name" value="CHAPERONE PROTEIN SKP"/>
    <property type="match status" value="1"/>
</dbReference>
<name>A0AAJ2BUS0_ACIDE</name>
<protein>
    <submittedName>
        <fullName evidence="5">Outer membrane protein</fullName>
    </submittedName>
</protein>
<keyword evidence="1 4" id="KW-0732">Signal</keyword>
<evidence type="ECO:0000256" key="4">
    <source>
        <dbReference type="SAM" id="SignalP"/>
    </source>
</evidence>
<feature type="chain" id="PRO_5042497420" evidence="4">
    <location>
        <begin position="26"/>
        <end position="173"/>
    </location>
</feature>
<proteinExistence type="inferred from homology"/>
<evidence type="ECO:0000313" key="6">
    <source>
        <dbReference type="EMBL" id="MDR6839269.1"/>
    </source>
</evidence>
<gene>
    <name evidence="5" type="ORF">J2W88_004197</name>
    <name evidence="6" type="ORF">J2W93_004134</name>
</gene>
<dbReference type="EMBL" id="JAVDTS010000007">
    <property type="protein sequence ID" value="MDR6839269.1"/>
    <property type="molecule type" value="Genomic_DNA"/>
</dbReference>
<accession>A0AAJ2BUS0</accession>
<sequence length="173" mass="19671">MKSFSRHLSVALLLGTVAFAAPAQAQEFKAGFVNTDRIFREATTAKAAQAKLEQEFSRREKELVDMGNTLKTASDKFEREAPTMAESQRTARQRQLVDQDRDFQRKRREFQEDLSARKNEELSQVLERANKVVKQVAEAEKYDVILQEAVYINPKHDITDKVIKALNAAAATK</sequence>
<evidence type="ECO:0000256" key="3">
    <source>
        <dbReference type="SAM" id="MobiDB-lite"/>
    </source>
</evidence>
<dbReference type="InterPro" id="IPR024930">
    <property type="entry name" value="Skp_dom_sf"/>
</dbReference>
<dbReference type="PANTHER" id="PTHR35089:SF1">
    <property type="entry name" value="CHAPERONE PROTEIN SKP"/>
    <property type="match status" value="1"/>
</dbReference>
<reference evidence="5 7" key="1">
    <citation type="submission" date="2023-07" db="EMBL/GenBank/DDBJ databases">
        <title>Sorghum-associated microbial communities from plants grown in Nebraska, USA.</title>
        <authorList>
            <person name="Schachtman D."/>
        </authorList>
    </citation>
    <scope>NUCLEOTIDE SEQUENCE</scope>
    <source>
        <strain evidence="6 7">BE105</strain>
        <strain evidence="5">BE69</strain>
    </source>
</reference>
<dbReference type="SUPFAM" id="SSF111384">
    <property type="entry name" value="OmpH-like"/>
    <property type="match status" value="1"/>
</dbReference>
<dbReference type="InterPro" id="IPR005632">
    <property type="entry name" value="Chaperone_Skp"/>
</dbReference>
<dbReference type="GO" id="GO:0051082">
    <property type="term" value="F:unfolded protein binding"/>
    <property type="evidence" value="ECO:0007669"/>
    <property type="project" value="InterPro"/>
</dbReference>
<comment type="similarity">
    <text evidence="2">Belongs to the skp family.</text>
</comment>
<dbReference type="Gene3D" id="3.30.910.20">
    <property type="entry name" value="Skp domain"/>
    <property type="match status" value="1"/>
</dbReference>
<evidence type="ECO:0000313" key="7">
    <source>
        <dbReference type="Proteomes" id="UP001249076"/>
    </source>
</evidence>
<evidence type="ECO:0000256" key="2">
    <source>
        <dbReference type="PIRNR" id="PIRNR002094"/>
    </source>
</evidence>
<dbReference type="PIRSF" id="PIRSF002094">
    <property type="entry name" value="OMP26_Skp"/>
    <property type="match status" value="1"/>
</dbReference>
<organism evidence="5 8">
    <name type="scientific">Acidovorax delafieldii</name>
    <name type="common">Pseudomonas delafieldii</name>
    <dbReference type="NCBI Taxonomy" id="47920"/>
    <lineage>
        <taxon>Bacteria</taxon>
        <taxon>Pseudomonadati</taxon>
        <taxon>Pseudomonadota</taxon>
        <taxon>Betaproteobacteria</taxon>
        <taxon>Burkholderiales</taxon>
        <taxon>Comamonadaceae</taxon>
        <taxon>Acidovorax</taxon>
    </lineage>
</organism>
<dbReference type="GO" id="GO:0005829">
    <property type="term" value="C:cytosol"/>
    <property type="evidence" value="ECO:0007669"/>
    <property type="project" value="TreeGrafter"/>
</dbReference>
<keyword evidence="7" id="KW-1185">Reference proteome</keyword>
<evidence type="ECO:0000313" key="5">
    <source>
        <dbReference type="EMBL" id="MDR6768892.1"/>
    </source>
</evidence>
<comment type="caution">
    <text evidence="5">The sequence shown here is derived from an EMBL/GenBank/DDBJ whole genome shotgun (WGS) entry which is preliminary data.</text>
</comment>